<sequence length="106" mass="11850">MLGQLQYLLELTEWPNIEVQILPYTATTNPAVDGSFTILHVEAGNFPIVIVDGFRRTVFIEEDEDVAAYGDVRAGLCRIALSEAETCQRIEQAIRDIQLPLAERTS</sequence>
<dbReference type="Pfam" id="PF19054">
    <property type="entry name" value="DUF5753"/>
    <property type="match status" value="1"/>
</dbReference>
<evidence type="ECO:0000259" key="1">
    <source>
        <dbReference type="Pfam" id="PF19054"/>
    </source>
</evidence>
<organism evidence="2 3">
    <name type="scientific">Actinomadura latina</name>
    <dbReference type="NCBI Taxonomy" id="163603"/>
    <lineage>
        <taxon>Bacteria</taxon>
        <taxon>Bacillati</taxon>
        <taxon>Actinomycetota</taxon>
        <taxon>Actinomycetes</taxon>
        <taxon>Streptosporangiales</taxon>
        <taxon>Thermomonosporaceae</taxon>
        <taxon>Actinomadura</taxon>
    </lineage>
</organism>
<feature type="domain" description="DUF5753" evidence="1">
    <location>
        <begin position="1"/>
        <end position="92"/>
    </location>
</feature>
<comment type="caution">
    <text evidence="2">The sequence shown here is derived from an EMBL/GenBank/DDBJ whole genome shotgun (WGS) entry which is preliminary data.</text>
</comment>
<name>A0A846YWP6_9ACTN</name>
<reference evidence="2 3" key="1">
    <citation type="submission" date="2020-04" db="EMBL/GenBank/DDBJ databases">
        <title>MicrobeNet Type strains.</title>
        <authorList>
            <person name="Nicholson A.C."/>
        </authorList>
    </citation>
    <scope>NUCLEOTIDE SEQUENCE [LARGE SCALE GENOMIC DNA]</scope>
    <source>
        <strain evidence="2 3">ATCC BAA-277</strain>
    </source>
</reference>
<evidence type="ECO:0000313" key="3">
    <source>
        <dbReference type="Proteomes" id="UP000579250"/>
    </source>
</evidence>
<keyword evidence="3" id="KW-1185">Reference proteome</keyword>
<dbReference type="InterPro" id="IPR043917">
    <property type="entry name" value="DUF5753"/>
</dbReference>
<accession>A0A846YWP6</accession>
<protein>
    <recommendedName>
        <fullName evidence="1">DUF5753 domain-containing protein</fullName>
    </recommendedName>
</protein>
<dbReference type="AlphaFoldDB" id="A0A846YWP6"/>
<evidence type="ECO:0000313" key="2">
    <source>
        <dbReference type="EMBL" id="NKZ04899.1"/>
    </source>
</evidence>
<gene>
    <name evidence="2" type="ORF">HGB48_14245</name>
</gene>
<proteinExistence type="predicted"/>
<dbReference type="Proteomes" id="UP000579250">
    <property type="component" value="Unassembled WGS sequence"/>
</dbReference>
<dbReference type="EMBL" id="JAAXPI010000016">
    <property type="protein sequence ID" value="NKZ04899.1"/>
    <property type="molecule type" value="Genomic_DNA"/>
</dbReference>